<gene>
    <name evidence="6" type="primary">Vigan.06G209400</name>
    <name evidence="6" type="ORF">VIGAN_06209400</name>
</gene>
<dbReference type="EMBL" id="AP015039">
    <property type="protein sequence ID" value="BAT90807.1"/>
    <property type="molecule type" value="Genomic_DNA"/>
</dbReference>
<evidence type="ECO:0000256" key="4">
    <source>
        <dbReference type="RuleBase" id="RU003690"/>
    </source>
</evidence>
<evidence type="ECO:0000256" key="2">
    <source>
        <dbReference type="ARBA" id="ARBA00022801"/>
    </source>
</evidence>
<feature type="chain" id="PRO_5006618114" description="Beta-glucosidase" evidence="5">
    <location>
        <begin position="26"/>
        <end position="92"/>
    </location>
</feature>
<dbReference type="InterPro" id="IPR001360">
    <property type="entry name" value="Glyco_hydro_1"/>
</dbReference>
<sequence>MMITMNMFPMLCVFVTSSIVTLTQSKAVPPILEVSYLNRSSFPKGFVFGTASASYQYEGAAREDGKGPSIWDTFTHKYPEKIKDRSTGDVTT</sequence>
<dbReference type="Gene3D" id="3.20.20.80">
    <property type="entry name" value="Glycosidases"/>
    <property type="match status" value="1"/>
</dbReference>
<dbReference type="PROSITE" id="PS00653">
    <property type="entry name" value="GLYCOSYL_HYDROL_F1_2"/>
    <property type="match status" value="1"/>
</dbReference>
<dbReference type="InterPro" id="IPR017853">
    <property type="entry name" value="GH"/>
</dbReference>
<dbReference type="PANTHER" id="PTHR10353:SF137">
    <property type="entry name" value="MYROSINASE 3-RELATED"/>
    <property type="match status" value="1"/>
</dbReference>
<evidence type="ECO:0000256" key="1">
    <source>
        <dbReference type="ARBA" id="ARBA00010838"/>
    </source>
</evidence>
<evidence type="ECO:0000256" key="3">
    <source>
        <dbReference type="ARBA" id="ARBA00023295"/>
    </source>
</evidence>
<keyword evidence="3" id="KW-0326">Glycosidase</keyword>
<keyword evidence="7" id="KW-1185">Reference proteome</keyword>
<dbReference type="Proteomes" id="UP000291084">
    <property type="component" value="Chromosome 6"/>
</dbReference>
<evidence type="ECO:0008006" key="8">
    <source>
        <dbReference type="Google" id="ProtNLM"/>
    </source>
</evidence>
<organism evidence="6 7">
    <name type="scientific">Vigna angularis var. angularis</name>
    <dbReference type="NCBI Taxonomy" id="157739"/>
    <lineage>
        <taxon>Eukaryota</taxon>
        <taxon>Viridiplantae</taxon>
        <taxon>Streptophyta</taxon>
        <taxon>Embryophyta</taxon>
        <taxon>Tracheophyta</taxon>
        <taxon>Spermatophyta</taxon>
        <taxon>Magnoliopsida</taxon>
        <taxon>eudicotyledons</taxon>
        <taxon>Gunneridae</taxon>
        <taxon>Pentapetalae</taxon>
        <taxon>rosids</taxon>
        <taxon>fabids</taxon>
        <taxon>Fabales</taxon>
        <taxon>Fabaceae</taxon>
        <taxon>Papilionoideae</taxon>
        <taxon>50 kb inversion clade</taxon>
        <taxon>NPAAA clade</taxon>
        <taxon>indigoferoid/millettioid clade</taxon>
        <taxon>Phaseoleae</taxon>
        <taxon>Vigna</taxon>
    </lineage>
</organism>
<dbReference type="Pfam" id="PF00232">
    <property type="entry name" value="Glyco_hydro_1"/>
    <property type="match status" value="1"/>
</dbReference>
<evidence type="ECO:0000256" key="5">
    <source>
        <dbReference type="SAM" id="SignalP"/>
    </source>
</evidence>
<reference evidence="6 7" key="1">
    <citation type="journal article" date="2015" name="Sci. Rep.">
        <title>The power of single molecule real-time sequencing technology in the de novo assembly of a eukaryotic genome.</title>
        <authorList>
            <person name="Sakai H."/>
            <person name="Naito K."/>
            <person name="Ogiso-Tanaka E."/>
            <person name="Takahashi Y."/>
            <person name="Iseki K."/>
            <person name="Muto C."/>
            <person name="Satou K."/>
            <person name="Teruya K."/>
            <person name="Shiroma A."/>
            <person name="Shimoji M."/>
            <person name="Hirano T."/>
            <person name="Itoh T."/>
            <person name="Kaga A."/>
            <person name="Tomooka N."/>
        </authorList>
    </citation>
    <scope>NUCLEOTIDE SEQUENCE [LARGE SCALE GENOMIC DNA]</scope>
    <source>
        <strain evidence="7">cv. Shumari</strain>
    </source>
</reference>
<dbReference type="GO" id="GO:0005975">
    <property type="term" value="P:carbohydrate metabolic process"/>
    <property type="evidence" value="ECO:0007669"/>
    <property type="project" value="InterPro"/>
</dbReference>
<proteinExistence type="inferred from homology"/>
<keyword evidence="5" id="KW-0732">Signal</keyword>
<dbReference type="GO" id="GO:0008422">
    <property type="term" value="F:beta-glucosidase activity"/>
    <property type="evidence" value="ECO:0007669"/>
    <property type="project" value="UniProtKB-ARBA"/>
</dbReference>
<keyword evidence="2" id="KW-0378">Hydrolase</keyword>
<protein>
    <recommendedName>
        <fullName evidence="8">Beta-glucosidase</fullName>
    </recommendedName>
</protein>
<dbReference type="InterPro" id="IPR033132">
    <property type="entry name" value="GH_1_N_CS"/>
</dbReference>
<dbReference type="SUPFAM" id="SSF51445">
    <property type="entry name" value="(Trans)glycosidases"/>
    <property type="match status" value="1"/>
</dbReference>
<feature type="non-terminal residue" evidence="6">
    <location>
        <position position="92"/>
    </location>
</feature>
<evidence type="ECO:0000313" key="6">
    <source>
        <dbReference type="EMBL" id="BAT90807.1"/>
    </source>
</evidence>
<evidence type="ECO:0000313" key="7">
    <source>
        <dbReference type="Proteomes" id="UP000291084"/>
    </source>
</evidence>
<accession>A0A0S3SDB3</accession>
<feature type="signal peptide" evidence="5">
    <location>
        <begin position="1"/>
        <end position="25"/>
    </location>
</feature>
<comment type="similarity">
    <text evidence="1 4">Belongs to the glycosyl hydrolase 1 family.</text>
</comment>
<dbReference type="PANTHER" id="PTHR10353">
    <property type="entry name" value="GLYCOSYL HYDROLASE"/>
    <property type="match status" value="1"/>
</dbReference>
<dbReference type="AlphaFoldDB" id="A0A0S3SDB3"/>
<name>A0A0S3SDB3_PHAAN</name>
<dbReference type="OrthoDB" id="65569at2759"/>